<protein>
    <submittedName>
        <fullName evidence="2">Uncharacterized protein</fullName>
    </submittedName>
</protein>
<gene>
    <name evidence="2" type="ORF">SAMN05192574_102648</name>
</gene>
<feature type="transmembrane region" description="Helical" evidence="1">
    <location>
        <begin position="39"/>
        <end position="62"/>
    </location>
</feature>
<name>A0A1H8EAX5_9SPHI</name>
<sequence>MKDQDEFLKQMENLKVPDVNPSQHQDVVKMAIMNAGRSAALGLWLVIVPCYFLVCVFMYYHFHVNANWFSAMFSVMLQLEKVPYIDVIGPVVLFILPIMCIVINLLSIIHVGIRSIDPERRKVKELNISVRLKLWNIILILVSLLIVFAFLNYAMTENISIKN</sequence>
<evidence type="ECO:0000313" key="2">
    <source>
        <dbReference type="EMBL" id="SEN16642.1"/>
    </source>
</evidence>
<evidence type="ECO:0000256" key="1">
    <source>
        <dbReference type="SAM" id="Phobius"/>
    </source>
</evidence>
<evidence type="ECO:0000313" key="3">
    <source>
        <dbReference type="Proteomes" id="UP000198942"/>
    </source>
</evidence>
<dbReference type="EMBL" id="FOCL01000002">
    <property type="protein sequence ID" value="SEN16642.1"/>
    <property type="molecule type" value="Genomic_DNA"/>
</dbReference>
<dbReference type="STRING" id="551995.SAMN05192574_102648"/>
<dbReference type="OrthoDB" id="954452at2"/>
<reference evidence="3" key="1">
    <citation type="submission" date="2016-10" db="EMBL/GenBank/DDBJ databases">
        <authorList>
            <person name="Varghese N."/>
            <person name="Submissions S."/>
        </authorList>
    </citation>
    <scope>NUCLEOTIDE SEQUENCE [LARGE SCALE GENOMIC DNA]</scope>
    <source>
        <strain evidence="3">Gh-48</strain>
    </source>
</reference>
<dbReference type="RefSeq" id="WP_091210007.1">
    <property type="nucleotide sequence ID" value="NZ_FOCL01000002.1"/>
</dbReference>
<accession>A0A1H8EAX5</accession>
<feature type="transmembrane region" description="Helical" evidence="1">
    <location>
        <begin position="82"/>
        <end position="113"/>
    </location>
</feature>
<feature type="transmembrane region" description="Helical" evidence="1">
    <location>
        <begin position="134"/>
        <end position="155"/>
    </location>
</feature>
<organism evidence="2 3">
    <name type="scientific">Mucilaginibacter gossypiicola</name>
    <dbReference type="NCBI Taxonomy" id="551995"/>
    <lineage>
        <taxon>Bacteria</taxon>
        <taxon>Pseudomonadati</taxon>
        <taxon>Bacteroidota</taxon>
        <taxon>Sphingobacteriia</taxon>
        <taxon>Sphingobacteriales</taxon>
        <taxon>Sphingobacteriaceae</taxon>
        <taxon>Mucilaginibacter</taxon>
    </lineage>
</organism>
<dbReference type="AlphaFoldDB" id="A0A1H8EAX5"/>
<keyword evidence="3" id="KW-1185">Reference proteome</keyword>
<keyword evidence="1" id="KW-0472">Membrane</keyword>
<keyword evidence="1" id="KW-0812">Transmembrane</keyword>
<dbReference type="Proteomes" id="UP000198942">
    <property type="component" value="Unassembled WGS sequence"/>
</dbReference>
<proteinExistence type="predicted"/>
<keyword evidence="1" id="KW-1133">Transmembrane helix</keyword>